<protein>
    <submittedName>
        <fullName evidence="2">Uncharacterized protein</fullName>
    </submittedName>
</protein>
<reference evidence="2" key="1">
    <citation type="journal article" date="2023" name="BMC Genomics">
        <title>Chromosome-level genome assemblies of Cutaneotrichosporon spp. (Trichosporonales, Basidiomycota) reveal imbalanced evolution between nucleotide sequences and chromosome synteny.</title>
        <authorList>
            <person name="Kobayashi Y."/>
            <person name="Kayamori A."/>
            <person name="Aoki K."/>
            <person name="Shiwa Y."/>
            <person name="Matsutani M."/>
            <person name="Fujita N."/>
            <person name="Sugita T."/>
            <person name="Iwasaki W."/>
            <person name="Tanaka N."/>
            <person name="Takashima M."/>
        </authorList>
    </citation>
    <scope>NUCLEOTIDE SEQUENCE</scope>
    <source>
        <strain evidence="2">HIS016</strain>
    </source>
</reference>
<dbReference type="EMBL" id="BTCM01000001">
    <property type="protein sequence ID" value="GMK54114.1"/>
    <property type="molecule type" value="Genomic_DNA"/>
</dbReference>
<keyword evidence="1" id="KW-0812">Transmembrane</keyword>
<feature type="transmembrane region" description="Helical" evidence="1">
    <location>
        <begin position="117"/>
        <end position="142"/>
    </location>
</feature>
<feature type="transmembrane region" description="Helical" evidence="1">
    <location>
        <begin position="50"/>
        <end position="68"/>
    </location>
</feature>
<keyword evidence="1" id="KW-1133">Transmembrane helix</keyword>
<feature type="transmembrane region" description="Helical" evidence="1">
    <location>
        <begin position="154"/>
        <end position="182"/>
    </location>
</feature>
<feature type="transmembrane region" description="Helical" evidence="1">
    <location>
        <begin position="27"/>
        <end position="45"/>
    </location>
</feature>
<sequence length="206" mass="21821">MVSTLRNLPPTGYAASERVPVIHDTPAPLLVPPLALALLACAFFAAHRNVITVLFALGAISLLASKVVGVAGALVFFFLFAAAWILLHPSALAILLQSREWEGPGWGRGGPRWRRKAATMAGWAALAYDTVTVFACVVSEVARRPAAFAVAREWGYYVPAGVAFVGSVGAVGGLWCLVGAGWEMAAQHIERRMEARCPGADSVLPK</sequence>
<evidence type="ECO:0000313" key="3">
    <source>
        <dbReference type="Proteomes" id="UP001222932"/>
    </source>
</evidence>
<proteinExistence type="predicted"/>
<accession>A0AAD3Y9X1</accession>
<evidence type="ECO:0000256" key="1">
    <source>
        <dbReference type="SAM" id="Phobius"/>
    </source>
</evidence>
<gene>
    <name evidence="2" type="ORF">CspeluHIS016_0107000</name>
</gene>
<organism evidence="2 3">
    <name type="scientific">Cutaneotrichosporon spelunceum</name>
    <dbReference type="NCBI Taxonomy" id="1672016"/>
    <lineage>
        <taxon>Eukaryota</taxon>
        <taxon>Fungi</taxon>
        <taxon>Dikarya</taxon>
        <taxon>Basidiomycota</taxon>
        <taxon>Agaricomycotina</taxon>
        <taxon>Tremellomycetes</taxon>
        <taxon>Trichosporonales</taxon>
        <taxon>Trichosporonaceae</taxon>
        <taxon>Cutaneotrichosporon</taxon>
    </lineage>
</organism>
<keyword evidence="1" id="KW-0472">Membrane</keyword>
<comment type="caution">
    <text evidence="2">The sequence shown here is derived from an EMBL/GenBank/DDBJ whole genome shotgun (WGS) entry which is preliminary data.</text>
</comment>
<dbReference type="Proteomes" id="UP001222932">
    <property type="component" value="Unassembled WGS sequence"/>
</dbReference>
<reference evidence="2" key="2">
    <citation type="submission" date="2023-06" db="EMBL/GenBank/DDBJ databases">
        <authorList>
            <person name="Kobayashi Y."/>
            <person name="Kayamori A."/>
            <person name="Aoki K."/>
            <person name="Shiwa Y."/>
            <person name="Fujita N."/>
            <person name="Sugita T."/>
            <person name="Iwasaki W."/>
            <person name="Tanaka N."/>
            <person name="Takashima M."/>
        </authorList>
    </citation>
    <scope>NUCLEOTIDE SEQUENCE</scope>
    <source>
        <strain evidence="2">HIS016</strain>
    </source>
</reference>
<keyword evidence="3" id="KW-1185">Reference proteome</keyword>
<name>A0AAD3Y9X1_9TREE</name>
<evidence type="ECO:0000313" key="2">
    <source>
        <dbReference type="EMBL" id="GMK54114.1"/>
    </source>
</evidence>
<dbReference type="AlphaFoldDB" id="A0AAD3Y9X1"/>